<evidence type="ECO:0000259" key="1">
    <source>
        <dbReference type="PROSITE" id="PS50883"/>
    </source>
</evidence>
<dbReference type="Gene3D" id="3.10.580.10">
    <property type="entry name" value="CBS-domain"/>
    <property type="match status" value="1"/>
</dbReference>
<dbReference type="SUPFAM" id="SSF54631">
    <property type="entry name" value="CBS-domain pair"/>
    <property type="match status" value="1"/>
</dbReference>
<dbReference type="InterPro" id="IPR050706">
    <property type="entry name" value="Cyclic-di-GMP_PDE-like"/>
</dbReference>
<protein>
    <submittedName>
        <fullName evidence="3">Diguanylate cyclase/phosphodiesterase</fullName>
    </submittedName>
</protein>
<dbReference type="GO" id="GO:0071111">
    <property type="term" value="F:cyclic-guanylate-specific phosphodiesterase activity"/>
    <property type="evidence" value="ECO:0007669"/>
    <property type="project" value="InterPro"/>
</dbReference>
<dbReference type="Gene3D" id="3.20.20.450">
    <property type="entry name" value="EAL domain"/>
    <property type="match status" value="1"/>
</dbReference>
<dbReference type="InterPro" id="IPR043128">
    <property type="entry name" value="Rev_trsase/Diguanyl_cyclase"/>
</dbReference>
<accession>A0A369BHZ1</accession>
<dbReference type="InterPro" id="IPR001633">
    <property type="entry name" value="EAL_dom"/>
</dbReference>
<dbReference type="NCBIfam" id="TIGR00254">
    <property type="entry name" value="GGDEF"/>
    <property type="match status" value="1"/>
</dbReference>
<feature type="domain" description="EAL" evidence="1">
    <location>
        <begin position="28"/>
        <end position="278"/>
    </location>
</feature>
<comment type="caution">
    <text evidence="3">The sequence shown here is derived from an EMBL/GenBank/DDBJ whole genome shotgun (WGS) entry which is preliminary data.</text>
</comment>
<dbReference type="SUPFAM" id="SSF55073">
    <property type="entry name" value="Nucleotide cyclase"/>
    <property type="match status" value="1"/>
</dbReference>
<dbReference type="Pfam" id="PF00990">
    <property type="entry name" value="GGDEF"/>
    <property type="match status" value="1"/>
</dbReference>
<dbReference type="PANTHER" id="PTHR33121">
    <property type="entry name" value="CYCLIC DI-GMP PHOSPHODIESTERASE PDEF"/>
    <property type="match status" value="1"/>
</dbReference>
<dbReference type="InterPro" id="IPR029787">
    <property type="entry name" value="Nucleotide_cyclase"/>
</dbReference>
<dbReference type="SMART" id="SM00052">
    <property type="entry name" value="EAL"/>
    <property type="match status" value="1"/>
</dbReference>
<dbReference type="PANTHER" id="PTHR33121:SF76">
    <property type="entry name" value="SIGNALING PROTEIN"/>
    <property type="match status" value="1"/>
</dbReference>
<evidence type="ECO:0000313" key="3">
    <source>
        <dbReference type="EMBL" id="RCX19294.1"/>
    </source>
</evidence>
<dbReference type="RefSeq" id="WP_242987370.1">
    <property type="nucleotide sequence ID" value="NZ_QPJT01000003.1"/>
</dbReference>
<dbReference type="EMBL" id="QPJT01000003">
    <property type="protein sequence ID" value="RCX19294.1"/>
    <property type="molecule type" value="Genomic_DNA"/>
</dbReference>
<dbReference type="PROSITE" id="PS50883">
    <property type="entry name" value="EAL"/>
    <property type="match status" value="1"/>
</dbReference>
<dbReference type="SMART" id="SM00267">
    <property type="entry name" value="GGDEF"/>
    <property type="match status" value="1"/>
</dbReference>
<keyword evidence="4" id="KW-1185">Reference proteome</keyword>
<dbReference type="AlphaFoldDB" id="A0A369BHZ1"/>
<dbReference type="InterPro" id="IPR035919">
    <property type="entry name" value="EAL_sf"/>
</dbReference>
<dbReference type="InterPro" id="IPR046342">
    <property type="entry name" value="CBS_dom_sf"/>
</dbReference>
<dbReference type="Proteomes" id="UP000253034">
    <property type="component" value="Unassembled WGS sequence"/>
</dbReference>
<name>A0A369BHZ1_9FIRM</name>
<sequence length="610" mass="69673">MDAIAQYNNKYYSSGNMGFRSFDTLEKESNLGDEFMDILKTGNITTVFQPIISLKDAGVLGYEALSRGPSSSSLESPSHLFDLARIYGKLWELEFLCRIKALENLCSFSHHFNIFLNVDPEIINDEKFKKGFTKEFLKQFDINPENIVFEITERNCVSDLKVFKKVIDNYKDQGYKIAIDDAGSGYSGLKLITDIHPQYIKLDMNLIRDIDKDGLKHALIKTFYEFCLVTDIKLIAEGIETEDELNALIDIGINYGQGYLIQRPQKQVSDIDPYVTELIKSRNNKKSLFYFNRPSTVCIGDICRSCMYVTTDQTGSSVLDIYNNCPSVLGLPVVDSSKVQGLIMRDKFYAKLATQYGFALFLNRPVTLVMDKRPLSVDYETTIDIVSKLSMTRSEENLYDYVIVTKDSGYYGIVTVKDLLEKTTELEVNYAKHLNPLSGLPGNILIEQRLEEYIKKTAPYTVLYIDIDNFKVYNDVYGFENGDRMLQFVGRMISSTVSHNCSCTHFVGHIGGDDFIIILDTFDVEDTCRLIMDNFSKGIPNFYTSEDLERKYTIAKNRHGIEEQFGLSTISIAGVSNRHNCFKDIYELSECAVRVKKKCKEVWENCFHIL</sequence>
<dbReference type="InterPro" id="IPR000644">
    <property type="entry name" value="CBS_dom"/>
</dbReference>
<dbReference type="CDD" id="cd01948">
    <property type="entry name" value="EAL"/>
    <property type="match status" value="1"/>
</dbReference>
<evidence type="ECO:0000313" key="4">
    <source>
        <dbReference type="Proteomes" id="UP000253034"/>
    </source>
</evidence>
<dbReference type="InterPro" id="IPR000160">
    <property type="entry name" value="GGDEF_dom"/>
</dbReference>
<feature type="domain" description="GGDEF" evidence="2">
    <location>
        <begin position="458"/>
        <end position="610"/>
    </location>
</feature>
<organism evidence="3 4">
    <name type="scientific">Anaerobacterium chartisolvens</name>
    <dbReference type="NCBI Taxonomy" id="1297424"/>
    <lineage>
        <taxon>Bacteria</taxon>
        <taxon>Bacillati</taxon>
        <taxon>Bacillota</taxon>
        <taxon>Clostridia</taxon>
        <taxon>Eubacteriales</taxon>
        <taxon>Oscillospiraceae</taxon>
        <taxon>Anaerobacterium</taxon>
    </lineage>
</organism>
<gene>
    <name evidence="3" type="ORF">DFR58_10338</name>
</gene>
<dbReference type="CDD" id="cd04598">
    <property type="entry name" value="CBS_pair_GGDEF_EAL"/>
    <property type="match status" value="1"/>
</dbReference>
<dbReference type="Pfam" id="PF00571">
    <property type="entry name" value="CBS"/>
    <property type="match status" value="1"/>
</dbReference>
<proteinExistence type="predicted"/>
<reference evidence="3 4" key="1">
    <citation type="submission" date="2018-07" db="EMBL/GenBank/DDBJ databases">
        <title>Genomic Encyclopedia of Type Strains, Phase IV (KMG-IV): sequencing the most valuable type-strain genomes for metagenomic binning, comparative biology and taxonomic classification.</title>
        <authorList>
            <person name="Goeker M."/>
        </authorList>
    </citation>
    <scope>NUCLEOTIDE SEQUENCE [LARGE SCALE GENOMIC DNA]</scope>
    <source>
        <strain evidence="3 4">DSM 27016</strain>
    </source>
</reference>
<dbReference type="CDD" id="cd01949">
    <property type="entry name" value="GGDEF"/>
    <property type="match status" value="1"/>
</dbReference>
<evidence type="ECO:0000259" key="2">
    <source>
        <dbReference type="PROSITE" id="PS50887"/>
    </source>
</evidence>
<dbReference type="PROSITE" id="PS50887">
    <property type="entry name" value="GGDEF"/>
    <property type="match status" value="1"/>
</dbReference>
<dbReference type="Gene3D" id="3.30.70.270">
    <property type="match status" value="1"/>
</dbReference>
<dbReference type="Pfam" id="PF00563">
    <property type="entry name" value="EAL"/>
    <property type="match status" value="1"/>
</dbReference>
<dbReference type="SUPFAM" id="SSF141868">
    <property type="entry name" value="EAL domain-like"/>
    <property type="match status" value="1"/>
</dbReference>